<evidence type="ECO:0000259" key="12">
    <source>
        <dbReference type="PROSITE" id="PS50109"/>
    </source>
</evidence>
<feature type="domain" description="HAMP" evidence="14">
    <location>
        <begin position="484"/>
        <end position="536"/>
    </location>
</feature>
<keyword evidence="5" id="KW-0677">Repeat</keyword>
<dbReference type="GO" id="GO:0005524">
    <property type="term" value="F:ATP binding"/>
    <property type="evidence" value="ECO:0007669"/>
    <property type="project" value="UniProtKB-KW"/>
</dbReference>
<feature type="domain" description="HAMP" evidence="14">
    <location>
        <begin position="1404"/>
        <end position="1456"/>
    </location>
</feature>
<dbReference type="SMART" id="SM00388">
    <property type="entry name" value="HisKA"/>
    <property type="match status" value="1"/>
</dbReference>
<dbReference type="Pfam" id="PF00072">
    <property type="entry name" value="Response_reg"/>
    <property type="match status" value="1"/>
</dbReference>
<dbReference type="InterPro" id="IPR003594">
    <property type="entry name" value="HATPase_dom"/>
</dbReference>
<dbReference type="Gene3D" id="1.10.287.950">
    <property type="entry name" value="Methyl-accepting chemotaxis protein"/>
    <property type="match status" value="1"/>
</dbReference>
<reference evidence="15" key="1">
    <citation type="journal article" date="2014" name="Genome Announc.">
        <title>De novo whole-genome sequence and genome annotation of Lichtheimia ramosa.</title>
        <authorList>
            <person name="Linde J."/>
            <person name="Schwartze V."/>
            <person name="Binder U."/>
            <person name="Lass-Florl C."/>
            <person name="Voigt K."/>
            <person name="Horn F."/>
        </authorList>
    </citation>
    <scope>NUCLEOTIDE SEQUENCE</scope>
    <source>
        <strain evidence="15">JMRC FSU:6197</strain>
    </source>
</reference>
<keyword evidence="4" id="KW-0808">Transferase</keyword>
<dbReference type="FunFam" id="3.30.565.10:FF:000010">
    <property type="entry name" value="Sensor histidine kinase RcsC"/>
    <property type="match status" value="1"/>
</dbReference>
<evidence type="ECO:0000256" key="6">
    <source>
        <dbReference type="ARBA" id="ARBA00022741"/>
    </source>
</evidence>
<feature type="compositionally biased region" description="Polar residues" evidence="11">
    <location>
        <begin position="129"/>
        <end position="139"/>
    </location>
</feature>
<dbReference type="SUPFAM" id="SSF55874">
    <property type="entry name" value="ATPase domain of HSP90 chaperone/DNA topoisomerase II/histidine kinase"/>
    <property type="match status" value="1"/>
</dbReference>
<feature type="domain" description="HAMP" evidence="14">
    <location>
        <begin position="1312"/>
        <end position="1364"/>
    </location>
</feature>
<keyword evidence="6" id="KW-0547">Nucleotide-binding</keyword>
<feature type="domain" description="HAMP" evidence="14">
    <location>
        <begin position="576"/>
        <end position="628"/>
    </location>
</feature>
<dbReference type="CDD" id="cd17546">
    <property type="entry name" value="REC_hyHK_CKI1_RcsC-like"/>
    <property type="match status" value="1"/>
</dbReference>
<feature type="domain" description="HAMP" evidence="14">
    <location>
        <begin position="1496"/>
        <end position="1548"/>
    </location>
</feature>
<dbReference type="InterPro" id="IPR003661">
    <property type="entry name" value="HisK_dim/P_dom"/>
</dbReference>
<evidence type="ECO:0000256" key="5">
    <source>
        <dbReference type="ARBA" id="ARBA00022737"/>
    </source>
</evidence>
<feature type="region of interest" description="Disordered" evidence="11">
    <location>
        <begin position="125"/>
        <end position="187"/>
    </location>
</feature>
<dbReference type="GO" id="GO:0016020">
    <property type="term" value="C:membrane"/>
    <property type="evidence" value="ECO:0007669"/>
    <property type="project" value="InterPro"/>
</dbReference>
<evidence type="ECO:0000256" key="7">
    <source>
        <dbReference type="ARBA" id="ARBA00022777"/>
    </source>
</evidence>
<dbReference type="Gene3D" id="3.40.50.2300">
    <property type="match status" value="1"/>
</dbReference>
<dbReference type="Pfam" id="PF00672">
    <property type="entry name" value="HAMP"/>
    <property type="match status" value="14"/>
</dbReference>
<feature type="domain" description="Response regulatory" evidence="13">
    <location>
        <begin position="2035"/>
        <end position="2155"/>
    </location>
</feature>
<dbReference type="SUPFAM" id="SSF47384">
    <property type="entry name" value="Homodimeric domain of signal transducing histidine kinase"/>
    <property type="match status" value="1"/>
</dbReference>
<evidence type="ECO:0000256" key="10">
    <source>
        <dbReference type="PROSITE-ProRule" id="PRU00169"/>
    </source>
</evidence>
<feature type="domain" description="HAMP" evidence="14">
    <location>
        <begin position="760"/>
        <end position="812"/>
    </location>
</feature>
<dbReference type="InterPro" id="IPR011006">
    <property type="entry name" value="CheY-like_superfamily"/>
</dbReference>
<dbReference type="GO" id="GO:0000155">
    <property type="term" value="F:phosphorelay sensor kinase activity"/>
    <property type="evidence" value="ECO:0007669"/>
    <property type="project" value="InterPro"/>
</dbReference>
<evidence type="ECO:0000256" key="2">
    <source>
        <dbReference type="ARBA" id="ARBA00012438"/>
    </source>
</evidence>
<dbReference type="Pfam" id="PF00512">
    <property type="entry name" value="HisKA"/>
    <property type="match status" value="1"/>
</dbReference>
<dbReference type="InterPro" id="IPR004358">
    <property type="entry name" value="Sig_transdc_His_kin-like_C"/>
</dbReference>
<dbReference type="SUPFAM" id="SSF58104">
    <property type="entry name" value="Methyl-accepting chemotaxis protein (MCP) signaling domain"/>
    <property type="match status" value="7"/>
</dbReference>
<dbReference type="Gene3D" id="1.10.287.130">
    <property type="match status" value="1"/>
</dbReference>
<evidence type="ECO:0000256" key="1">
    <source>
        <dbReference type="ARBA" id="ARBA00000085"/>
    </source>
</evidence>
<evidence type="ECO:0000313" key="15">
    <source>
        <dbReference type="EMBL" id="CDS14115.1"/>
    </source>
</evidence>
<dbReference type="InterPro" id="IPR036097">
    <property type="entry name" value="HisK_dim/P_sf"/>
</dbReference>
<evidence type="ECO:0000256" key="9">
    <source>
        <dbReference type="ARBA" id="ARBA00023012"/>
    </source>
</evidence>
<feature type="domain" description="HAMP" evidence="14">
    <location>
        <begin position="944"/>
        <end position="996"/>
    </location>
</feature>
<evidence type="ECO:0000259" key="13">
    <source>
        <dbReference type="PROSITE" id="PS50110"/>
    </source>
</evidence>
<dbReference type="EMBL" id="LK023386">
    <property type="protein sequence ID" value="CDS14115.1"/>
    <property type="molecule type" value="Genomic_DNA"/>
</dbReference>
<feature type="domain" description="HAMP" evidence="14">
    <location>
        <begin position="1128"/>
        <end position="1180"/>
    </location>
</feature>
<dbReference type="EC" id="2.7.13.3" evidence="2"/>
<dbReference type="FunFam" id="1.10.287.130:FF:000002">
    <property type="entry name" value="Two-component osmosensing histidine kinase"/>
    <property type="match status" value="1"/>
</dbReference>
<evidence type="ECO:0000256" key="3">
    <source>
        <dbReference type="ARBA" id="ARBA00022553"/>
    </source>
</evidence>
<dbReference type="SMART" id="SM00387">
    <property type="entry name" value="HATPase_c"/>
    <property type="match status" value="1"/>
</dbReference>
<feature type="domain" description="HAMP" evidence="14">
    <location>
        <begin position="1036"/>
        <end position="1088"/>
    </location>
</feature>
<dbReference type="PANTHER" id="PTHR45339">
    <property type="entry name" value="HYBRID SIGNAL TRANSDUCTION HISTIDINE KINASE J"/>
    <property type="match status" value="1"/>
</dbReference>
<dbReference type="CDD" id="cd16922">
    <property type="entry name" value="HATPase_EvgS-ArcB-TorS-like"/>
    <property type="match status" value="1"/>
</dbReference>
<dbReference type="CDD" id="cd06225">
    <property type="entry name" value="HAMP"/>
    <property type="match status" value="12"/>
</dbReference>
<proteinExistence type="predicted"/>
<keyword evidence="9" id="KW-0902">Two-component regulatory system</keyword>
<dbReference type="PRINTS" id="PR00344">
    <property type="entry name" value="BCTRLSENSOR"/>
</dbReference>
<dbReference type="SUPFAM" id="SSF52172">
    <property type="entry name" value="CheY-like"/>
    <property type="match status" value="2"/>
</dbReference>
<sequence>MKRSFTGDTQQDSKKHCISHSTYDNSKVSADSELSMSTLILNHVHDLVRDLDQGHVDHCLSKQLSRDTLERLSAEDVDLATSLDSALKNIAQRQLMLETDNLRYRIAIQQQYQLLTAGQHYEHPDDLTSLATTQPSKRLSSTSKAVQQQQQQQPPSPIASAPSTESVSKDEKQSSSSSSSSATPENDLATIKDTNMLSKLHPPSKSPILPMPPVAPTTPGGGYFAVSSHAPTTPSVTPPFNASGASMFFASISPSFSDNDNGNLAVCPDCVMQAVKVASSVFAGRLDRRITCTHERYAAATGISLDSTSSIHMLKHAVNSMVDRLQRVADEATYVAHETAVKGKLGVQARCDRDMTGVWRDFMLNLNSMTRSHLEQVRDIADVSTAIARGDLSKAMTVPVKGETLLLKNTFNTMGMYILIQSIGSSVWLTRHIILVNQLNLFASEVSRVAHDVGTEGRLGAQATVAGADGIWKELTDNVNTMAANLTNQVRDIAQVSKSVARGDLTKKVKVEVKGEMLDLKNTINTMVDQLSTFAIEVTRVSLEVGTEGKLGGQAVVKDVGGTWKDLTQNVNMMASKITDQVRDIAVVAKAVARGDLSRKVTANAQGEVLELKNTMNRMVDQLRLFSAEVRRVSLEVGVEGKLGGQAVVKDVGGAWKDLTDNVNTMAANLTTQVRSIAEVTKAVARGDLSKKIDVVTRGEILDLKNTVNDMVDQLRVFSFEVTRVSREVGTEGKLGGEAVVPNVSGTWKDLTDNVNTMAANLTTQVRSIAEVTKAVARGDLSKQIDVETRGEIQDLKNTVNNMVDQLNVFAAEVTRVAKEVGTEGKLGGQAVVPNVDGTWMDLTDNVNHMAANLTTQVRSIAEVTKAVALGDLSKKIDVETRGEILELKDIVNNMVDQLRVFASEVTRVSKEVGTEGKLGGQAVVQGVAGTWQELTSNVNIMAANLTDQVRSIAEVTKAVALGDLSKKIEVESGGEISELKNIVNNMVDQLRIFASEVTRVSKEVGTEGKLGGQAVVQGVAGMWHELTNNVNIMAANLTTQVRSIAEVTKAVANGDLRKKIEVESGGEISELKNIVNNMVDQLRIFASEVTRVAKEVGTEGKLGGQAVVPSVGGTWKDLTDNVNTMAANLTNQVRSIAEVTKAVASGDLSKKIEVESGGEIRDLKDIVNNMVDQLRVFSTEVTRVAREVGTDGNLGGQAIVQGAAGTWWELTRNVNVMAANLTNQVRSIAEVTKAVALGDLSKKIEVESGGEILELKNIVNNMVDQLRVFSTEVTRVAREVGTDGNLGGQAVVQGVAGTWHELTSNVNIMAANLTDQVRSIAEVTKAVALGDLSKKIEVESGGEISELKNIVNNMVDQLRVFSTEVTRVAREVGTEGKLGGQAVVQGVAGTWKDLTDNVNMMAGNLTTQVRSIATVTTAVAKGDLSRKIDVEVQGEIMELKDTVNSMVDQLRWFAAEVTRVAREVGTEGKLGGQATISGVDGTWKGLTDNVNLMASNLTDQLRSIAAVCKAVAQGDLSKKIEVEAHGEIAELKDTINTMVDQLNSFAFEVTRVAREVGTEGNLGVEARVEGVEGVWLEITSNVNTMASNLTTQVRAFAQISAAATENDFSRLITVEAQGEMDALKTKINQMVGSLRDAIRKNGQARESAEMANRSKSEFLANMSHEIRTPMNGIIGMTSLTLETELTRQQRENLMIVSSLANSLLSIIDAILDISKIEAGRMTIEAIPFSLRSSVFSVLKTLAVKANQKKLDLIYNVDKAIPDQLIGDPLRLRQVITNLIGNAVKFTTEGRVELETRVLGMDGDYVKVQFCVSDTGIGIQQEKLNIIFDTFCQADGSTTREYGGSGLGLSISKHLVELMHGDLWVESAYGCGSQFYFTVKLQQYHVAQKEILEKMAKFQGRRILFVDSMNDTTGVADKIQQLNLQTFRVNSVAAATELANKHTNSSDHAPFFDTVIIDQMSQAERIREVIPLRYTPLVLISPEVHRLNMKLCIDLGITAYINSPRNLPELLDALLPALESHVALPSDSGKIAPLRILLAEDNVVNQKLALRILQKVGHNVKIVSNGKLAVEAFETQSFDMILMDVQMPVMGGFEATQLIRHLEHESGTNSHIPIIALTAHAMIGDREKCLDAGMDEYVTKPLRLPELIAAIKKFAPHRS</sequence>
<dbReference type="Pfam" id="PF02518">
    <property type="entry name" value="HATPase_c"/>
    <property type="match status" value="1"/>
</dbReference>
<evidence type="ECO:0000259" key="14">
    <source>
        <dbReference type="PROSITE" id="PS50885"/>
    </source>
</evidence>
<keyword evidence="8" id="KW-0067">ATP-binding</keyword>
<feature type="domain" description="HAMP" evidence="14">
    <location>
        <begin position="1220"/>
        <end position="1272"/>
    </location>
</feature>
<feature type="modified residue" description="4-aspartylphosphate" evidence="10">
    <location>
        <position position="2084"/>
    </location>
</feature>
<protein>
    <recommendedName>
        <fullName evidence="2">histidine kinase</fullName>
        <ecNumber evidence="2">2.7.13.3</ecNumber>
    </recommendedName>
</protein>
<dbReference type="InterPro" id="IPR036890">
    <property type="entry name" value="HATPase_C_sf"/>
</dbReference>
<evidence type="ECO:0000256" key="8">
    <source>
        <dbReference type="ARBA" id="ARBA00022840"/>
    </source>
</evidence>
<keyword evidence="7" id="KW-0418">Kinase</keyword>
<feature type="compositionally biased region" description="Low complexity" evidence="11">
    <location>
        <begin position="140"/>
        <end position="166"/>
    </location>
</feature>
<feature type="domain" description="HAMP" evidence="14">
    <location>
        <begin position="1588"/>
        <end position="1640"/>
    </location>
</feature>
<dbReference type="SMART" id="SM00304">
    <property type="entry name" value="HAMP"/>
    <property type="match status" value="14"/>
</dbReference>
<dbReference type="SMART" id="SM00448">
    <property type="entry name" value="REC"/>
    <property type="match status" value="1"/>
</dbReference>
<organism evidence="15">
    <name type="scientific">Lichtheimia ramosa</name>
    <dbReference type="NCBI Taxonomy" id="688394"/>
    <lineage>
        <taxon>Eukaryota</taxon>
        <taxon>Fungi</taxon>
        <taxon>Fungi incertae sedis</taxon>
        <taxon>Mucoromycota</taxon>
        <taxon>Mucoromycotina</taxon>
        <taxon>Mucoromycetes</taxon>
        <taxon>Mucorales</taxon>
        <taxon>Lichtheimiaceae</taxon>
        <taxon>Lichtheimia</taxon>
    </lineage>
</organism>
<dbReference type="InterPro" id="IPR001789">
    <property type="entry name" value="Sig_transdc_resp-reg_receiver"/>
</dbReference>
<dbReference type="InterPro" id="IPR003660">
    <property type="entry name" value="HAMP_dom"/>
</dbReference>
<dbReference type="PROSITE" id="PS50885">
    <property type="entry name" value="HAMP"/>
    <property type="match status" value="14"/>
</dbReference>
<name>A0A077X3F8_9FUNG</name>
<comment type="catalytic activity">
    <reaction evidence="1">
        <text>ATP + protein L-histidine = ADP + protein N-phospho-L-histidine.</text>
        <dbReference type="EC" id="2.7.13.3"/>
    </reaction>
</comment>
<dbReference type="CDD" id="cd00082">
    <property type="entry name" value="HisKA"/>
    <property type="match status" value="1"/>
</dbReference>
<dbReference type="FunFam" id="1.20.120.1530:FF:000002">
    <property type="entry name" value="Two-component osmosensing histidine kinase"/>
    <property type="match status" value="6"/>
</dbReference>
<dbReference type="OrthoDB" id="10266508at2759"/>
<gene>
    <name evidence="15" type="ORF">LRAMOSA06285</name>
</gene>
<dbReference type="PROSITE" id="PS50109">
    <property type="entry name" value="HIS_KIN"/>
    <property type="match status" value="1"/>
</dbReference>
<feature type="domain" description="HAMP" evidence="14">
    <location>
        <begin position="852"/>
        <end position="904"/>
    </location>
</feature>
<dbReference type="Gene3D" id="1.20.120.1530">
    <property type="match status" value="10"/>
</dbReference>
<feature type="domain" description="HAMP" evidence="14">
    <location>
        <begin position="371"/>
        <end position="423"/>
    </location>
</feature>
<accession>A0A077X3F8</accession>
<dbReference type="InterPro" id="IPR005467">
    <property type="entry name" value="His_kinase_dom"/>
</dbReference>
<evidence type="ECO:0000256" key="11">
    <source>
        <dbReference type="SAM" id="MobiDB-lite"/>
    </source>
</evidence>
<feature type="domain" description="HAMP" evidence="14">
    <location>
        <begin position="668"/>
        <end position="720"/>
    </location>
</feature>
<dbReference type="PROSITE" id="PS50110">
    <property type="entry name" value="RESPONSE_REGULATORY"/>
    <property type="match status" value="1"/>
</dbReference>
<dbReference type="Gene3D" id="3.30.565.10">
    <property type="entry name" value="Histidine kinase-like ATPase, C-terminal domain"/>
    <property type="match status" value="1"/>
</dbReference>
<keyword evidence="3 10" id="KW-0597">Phosphoprotein</keyword>
<feature type="domain" description="Histidine kinase" evidence="12">
    <location>
        <begin position="1662"/>
        <end position="1883"/>
    </location>
</feature>
<dbReference type="PANTHER" id="PTHR45339:SF1">
    <property type="entry name" value="HYBRID SIGNAL TRANSDUCTION HISTIDINE KINASE J"/>
    <property type="match status" value="1"/>
</dbReference>
<evidence type="ECO:0000256" key="4">
    <source>
        <dbReference type="ARBA" id="ARBA00022679"/>
    </source>
</evidence>